<evidence type="ECO:0000256" key="2">
    <source>
        <dbReference type="ARBA" id="ARBA00012732"/>
    </source>
</evidence>
<dbReference type="InterPro" id="IPR008597">
    <property type="entry name" value="Invert_lysozyme"/>
</dbReference>
<dbReference type="GO" id="GO:0031640">
    <property type="term" value="P:killing of cells of another organism"/>
    <property type="evidence" value="ECO:0007669"/>
    <property type="project" value="UniProtKB-KW"/>
</dbReference>
<dbReference type="FunFam" id="1.10.530.10:FF:000019">
    <property type="entry name" value="lysozyme"/>
    <property type="match status" value="1"/>
</dbReference>
<dbReference type="SUPFAM" id="SSF53955">
    <property type="entry name" value="Lysozyme-like"/>
    <property type="match status" value="1"/>
</dbReference>
<keyword evidence="6" id="KW-0326">Glycosidase</keyword>
<evidence type="ECO:0000313" key="10">
    <source>
        <dbReference type="EMBL" id="RLU23108.1"/>
    </source>
</evidence>
<keyword evidence="4" id="KW-0081">Bacteriolytic enzyme</keyword>
<dbReference type="Pfam" id="PF05497">
    <property type="entry name" value="Destabilase"/>
    <property type="match status" value="1"/>
</dbReference>
<keyword evidence="5" id="KW-0378">Hydrolase</keyword>
<reference evidence="10" key="3">
    <citation type="submission" date="2018-07" db="EMBL/GenBank/DDBJ databases">
        <authorList>
            <person name="Mckenzie S.K."/>
            <person name="Kronauer D.J.C."/>
        </authorList>
    </citation>
    <scope>NUCLEOTIDE SEQUENCE</scope>
    <source>
        <strain evidence="10">Clonal line C1</strain>
    </source>
</reference>
<dbReference type="Proteomes" id="UP000279307">
    <property type="component" value="Chromosome 5"/>
</dbReference>
<dbReference type="GO" id="GO:0042742">
    <property type="term" value="P:defense response to bacterium"/>
    <property type="evidence" value="ECO:0007669"/>
    <property type="project" value="UniProtKB-KW"/>
</dbReference>
<evidence type="ECO:0000256" key="1">
    <source>
        <dbReference type="ARBA" id="ARBA00000632"/>
    </source>
</evidence>
<dbReference type="PANTHER" id="PTHR11195:SF22">
    <property type="entry name" value="LYSOZYME"/>
    <property type="match status" value="1"/>
</dbReference>
<keyword evidence="8" id="KW-0732">Signal</keyword>
<evidence type="ECO:0000256" key="8">
    <source>
        <dbReference type="SAM" id="SignalP"/>
    </source>
</evidence>
<dbReference type="OrthoDB" id="6337871at2759"/>
<dbReference type="EMBL" id="QOIP01000005">
    <property type="protein sequence ID" value="RLU23108.1"/>
    <property type="molecule type" value="Genomic_DNA"/>
</dbReference>
<feature type="disulfide bond" evidence="7">
    <location>
        <begin position="34"/>
        <end position="118"/>
    </location>
</feature>
<organism evidence="9 11">
    <name type="scientific">Ooceraea biroi</name>
    <name type="common">Clonal raider ant</name>
    <name type="synonym">Cerapachys biroi</name>
    <dbReference type="NCBI Taxonomy" id="2015173"/>
    <lineage>
        <taxon>Eukaryota</taxon>
        <taxon>Metazoa</taxon>
        <taxon>Ecdysozoa</taxon>
        <taxon>Arthropoda</taxon>
        <taxon>Hexapoda</taxon>
        <taxon>Insecta</taxon>
        <taxon>Pterygota</taxon>
        <taxon>Neoptera</taxon>
        <taxon>Endopterygota</taxon>
        <taxon>Hymenoptera</taxon>
        <taxon>Apocrita</taxon>
        <taxon>Aculeata</taxon>
        <taxon>Formicoidea</taxon>
        <taxon>Formicidae</taxon>
        <taxon>Dorylinae</taxon>
        <taxon>Ooceraea</taxon>
    </lineage>
</organism>
<keyword evidence="11" id="KW-1185">Reference proteome</keyword>
<dbReference type="InterPro" id="IPR023346">
    <property type="entry name" value="Lysozyme-like_dom_sf"/>
</dbReference>
<proteinExistence type="predicted"/>
<gene>
    <name evidence="10" type="ORF">DMN91_005386</name>
    <name evidence="9" type="ORF">X777_12760</name>
</gene>
<evidence type="ECO:0000256" key="4">
    <source>
        <dbReference type="ARBA" id="ARBA00022638"/>
    </source>
</evidence>
<evidence type="ECO:0000256" key="3">
    <source>
        <dbReference type="ARBA" id="ARBA00022529"/>
    </source>
</evidence>
<evidence type="ECO:0000256" key="6">
    <source>
        <dbReference type="ARBA" id="ARBA00023295"/>
    </source>
</evidence>
<feature type="disulfide bond" evidence="7">
    <location>
        <begin position="88"/>
        <end position="94"/>
    </location>
</feature>
<name>A0A026W1A5_OOCBI</name>
<dbReference type="Gene3D" id="1.10.530.10">
    <property type="match status" value="1"/>
</dbReference>
<dbReference type="EMBL" id="KK107570">
    <property type="protein sequence ID" value="EZA48844.1"/>
    <property type="molecule type" value="Genomic_DNA"/>
</dbReference>
<feature type="chain" id="PRO_5033209275" description="lysozyme" evidence="8">
    <location>
        <begin position="23"/>
        <end position="154"/>
    </location>
</feature>
<evidence type="ECO:0000313" key="11">
    <source>
        <dbReference type="Proteomes" id="UP000053097"/>
    </source>
</evidence>
<evidence type="ECO:0000256" key="5">
    <source>
        <dbReference type="ARBA" id="ARBA00022801"/>
    </source>
</evidence>
<keyword evidence="3" id="KW-0929">Antimicrobial</keyword>
<protein>
    <recommendedName>
        <fullName evidence="2">lysozyme</fullName>
        <ecNumber evidence="2">3.2.1.17</ecNumber>
    </recommendedName>
</protein>
<dbReference type="CDD" id="cd16890">
    <property type="entry name" value="lyz_i"/>
    <property type="match status" value="1"/>
</dbReference>
<comment type="catalytic activity">
    <reaction evidence="1">
        <text>Hydrolysis of (1-&gt;4)-beta-linkages between N-acetylmuramic acid and N-acetyl-D-glucosamine residues in a peptidoglycan and between N-acetyl-D-glucosamine residues in chitodextrins.</text>
        <dbReference type="EC" id="3.2.1.17"/>
    </reaction>
</comment>
<sequence>MFAGVSWVAAATFALLCVSIYAQQPNQQLVSQLCLGCICEVTSGCNTTIGCFDSVCGPFAITWGYWSDAGKPTLNNEPSTNDGAYARCVNDPYCAADTIQGYMAKFGQDCTGNGAIDCDDYVRIHRLGGYGCTGPLDGKYESKYKLCMQTFGRQ</sequence>
<dbReference type="EC" id="3.2.1.17" evidence="2"/>
<dbReference type="PROSITE" id="PS51909">
    <property type="entry name" value="LYSOZYME_I"/>
    <property type="match status" value="1"/>
</dbReference>
<reference evidence="10" key="2">
    <citation type="journal article" date="2018" name="Genome Res.">
        <title>The genomic architecture and molecular evolution of ant odorant receptors.</title>
        <authorList>
            <person name="McKenzie S.K."/>
            <person name="Kronauer D.J.C."/>
        </authorList>
    </citation>
    <scope>NUCLEOTIDE SEQUENCE [LARGE SCALE GENOMIC DNA]</scope>
    <source>
        <strain evidence="10">Clonal line C1</strain>
    </source>
</reference>
<dbReference type="GO" id="GO:0003796">
    <property type="term" value="F:lysozyme activity"/>
    <property type="evidence" value="ECO:0007669"/>
    <property type="project" value="UniProtKB-EC"/>
</dbReference>
<dbReference type="AlphaFoldDB" id="A0A026W1A5"/>
<evidence type="ECO:0000313" key="9">
    <source>
        <dbReference type="EMBL" id="EZA48844.1"/>
    </source>
</evidence>
<evidence type="ECO:0000256" key="7">
    <source>
        <dbReference type="PIRSR" id="PIRSR608597-3"/>
    </source>
</evidence>
<feature type="signal peptide" evidence="8">
    <location>
        <begin position="1"/>
        <end position="22"/>
    </location>
</feature>
<feature type="disulfide bond" evidence="7">
    <location>
        <begin position="51"/>
        <end position="56"/>
    </location>
</feature>
<dbReference type="Proteomes" id="UP000053097">
    <property type="component" value="Unassembled WGS sequence"/>
</dbReference>
<feature type="disulfide bond" evidence="7">
    <location>
        <begin position="39"/>
        <end position="45"/>
    </location>
</feature>
<accession>A0A026W1A5</accession>
<reference evidence="9 11" key="1">
    <citation type="journal article" date="2014" name="Curr. Biol.">
        <title>The genome of the clonal raider ant Cerapachys biroi.</title>
        <authorList>
            <person name="Oxley P.R."/>
            <person name="Ji L."/>
            <person name="Fetter-Pruneda I."/>
            <person name="McKenzie S.K."/>
            <person name="Li C."/>
            <person name="Hu H."/>
            <person name="Zhang G."/>
            <person name="Kronauer D.J."/>
        </authorList>
    </citation>
    <scope>NUCLEOTIDE SEQUENCE [LARGE SCALE GENOMIC DNA]</scope>
</reference>
<dbReference type="PANTHER" id="PTHR11195">
    <property type="entry name" value="DESTABILASE-RELATED"/>
    <property type="match status" value="1"/>
</dbReference>
<dbReference type="OMA" id="YDFAAIH"/>
<keyword evidence="7" id="KW-1015">Disulfide bond</keyword>